<dbReference type="InterPro" id="IPR036061">
    <property type="entry name" value="CheW-like_dom_sf"/>
</dbReference>
<dbReference type="InParanoid" id="G9EL40"/>
<dbReference type="HOGENOM" id="CLU_1738247_0_0_6"/>
<feature type="domain" description="CheW-like" evidence="1">
    <location>
        <begin position="21"/>
        <end position="150"/>
    </location>
</feature>
<evidence type="ECO:0000313" key="2">
    <source>
        <dbReference type="EMBL" id="EHL31929.1"/>
    </source>
</evidence>
<dbReference type="Gene3D" id="2.40.50.180">
    <property type="entry name" value="CheA-289, Domain 4"/>
    <property type="match status" value="1"/>
</dbReference>
<name>G9EL40_9GAMM</name>
<reference evidence="2 3" key="1">
    <citation type="journal article" date="2011" name="BMC Genomics">
        <title>Insight into cross-talk between intra-amoebal pathogens.</title>
        <authorList>
            <person name="Gimenez G."/>
            <person name="Bertelli C."/>
            <person name="Moliner C."/>
            <person name="Robert C."/>
            <person name="Raoult D."/>
            <person name="Fournier P.E."/>
            <person name="Greub G."/>
        </authorList>
    </citation>
    <scope>NUCLEOTIDE SEQUENCE [LARGE SCALE GENOMIC DNA]</scope>
    <source>
        <strain evidence="2 3">LLAP12</strain>
    </source>
</reference>
<evidence type="ECO:0000259" key="1">
    <source>
        <dbReference type="PROSITE" id="PS50851"/>
    </source>
</evidence>
<protein>
    <recommendedName>
        <fullName evidence="1">CheW-like domain-containing protein</fullName>
    </recommendedName>
</protein>
<dbReference type="Pfam" id="PF01584">
    <property type="entry name" value="CheW"/>
    <property type="match status" value="1"/>
</dbReference>
<dbReference type="PROSITE" id="PS50851">
    <property type="entry name" value="CHEW"/>
    <property type="match status" value="1"/>
</dbReference>
<sequence length="150" mass="17052">MQFEKNIEYSQLRLSKIVEEKQAFIRFVMCGSYYALDFQHVNEVVEIPVITPYPETIPGHLGVVNLSGQILPVLDFTGEYIKINRISSLQNSGLLLVVNFTKDNPFGLIIKHPRRVEAAKKLLTSSTINIDGLPVRILRQCDFDSKENES</sequence>
<dbReference type="RefSeq" id="WP_006870040.1">
    <property type="nucleotide sequence ID" value="NZ_JH413808.1"/>
</dbReference>
<organism evidence="2 3">
    <name type="scientific">Legionella drancourtii LLAP12</name>
    <dbReference type="NCBI Taxonomy" id="658187"/>
    <lineage>
        <taxon>Bacteria</taxon>
        <taxon>Pseudomonadati</taxon>
        <taxon>Pseudomonadota</taxon>
        <taxon>Gammaproteobacteria</taxon>
        <taxon>Legionellales</taxon>
        <taxon>Legionellaceae</taxon>
        <taxon>Legionella</taxon>
    </lineage>
</organism>
<keyword evidence="3" id="KW-1185">Reference proteome</keyword>
<evidence type="ECO:0000313" key="3">
    <source>
        <dbReference type="Proteomes" id="UP000002770"/>
    </source>
</evidence>
<gene>
    <name evidence="2" type="ORF">LDG_6096</name>
</gene>
<dbReference type="STRING" id="658187.LDG_6096"/>
<accession>G9EL40</accession>
<dbReference type="SUPFAM" id="SSF50341">
    <property type="entry name" value="CheW-like"/>
    <property type="match status" value="1"/>
</dbReference>
<dbReference type="AlphaFoldDB" id="G9EL40"/>
<dbReference type="GO" id="GO:0007165">
    <property type="term" value="P:signal transduction"/>
    <property type="evidence" value="ECO:0007669"/>
    <property type="project" value="InterPro"/>
</dbReference>
<proteinExistence type="predicted"/>
<dbReference type="OrthoDB" id="9790406at2"/>
<dbReference type="InterPro" id="IPR002545">
    <property type="entry name" value="CheW-lke_dom"/>
</dbReference>
<dbReference type="EMBL" id="JH413808">
    <property type="protein sequence ID" value="EHL31929.1"/>
    <property type="molecule type" value="Genomic_DNA"/>
</dbReference>
<dbReference type="Proteomes" id="UP000002770">
    <property type="component" value="Unassembled WGS sequence"/>
</dbReference>
<dbReference type="GO" id="GO:0006935">
    <property type="term" value="P:chemotaxis"/>
    <property type="evidence" value="ECO:0007669"/>
    <property type="project" value="InterPro"/>
</dbReference>